<feature type="binding site" evidence="1">
    <location>
        <position position="244"/>
    </location>
    <ligand>
        <name>ATP</name>
        <dbReference type="ChEBI" id="CHEBI:30616"/>
    </ligand>
</feature>
<evidence type="ECO:0000313" key="5">
    <source>
        <dbReference type="EMBL" id="RZD19296.1"/>
    </source>
</evidence>
<evidence type="ECO:0000256" key="3">
    <source>
        <dbReference type="PIRSR" id="PIRSR640198-2"/>
    </source>
</evidence>
<dbReference type="Gene3D" id="1.10.3290.10">
    <property type="entry name" value="Fido-like domain"/>
    <property type="match status" value="1"/>
</dbReference>
<evidence type="ECO:0000256" key="1">
    <source>
        <dbReference type="PIRSR" id="PIRSR038925-1"/>
    </source>
</evidence>
<dbReference type="PANTHER" id="PTHR13504">
    <property type="entry name" value="FIDO DOMAIN-CONTAINING PROTEIN DDB_G0283145"/>
    <property type="match status" value="1"/>
</dbReference>
<dbReference type="Pfam" id="PF02661">
    <property type="entry name" value="Fic"/>
    <property type="match status" value="1"/>
</dbReference>
<dbReference type="InterPro" id="IPR040198">
    <property type="entry name" value="Fido_containing"/>
</dbReference>
<dbReference type="PROSITE" id="PS51459">
    <property type="entry name" value="FIDO"/>
    <property type="match status" value="1"/>
</dbReference>
<proteinExistence type="predicted"/>
<dbReference type="PANTHER" id="PTHR13504:SF35">
    <property type="entry name" value="PROTEIN ADENYLYLTRANSFERASE SOFIC"/>
    <property type="match status" value="1"/>
</dbReference>
<organism evidence="5 6">
    <name type="scientific">Candidatus Acididesulfobacter diazotrophicus</name>
    <dbReference type="NCBI Taxonomy" id="2597226"/>
    <lineage>
        <taxon>Bacteria</taxon>
        <taxon>Deltaproteobacteria</taxon>
        <taxon>Candidatus Acidulodesulfobacterales</taxon>
        <taxon>Candidatus Acididesulfobacter</taxon>
    </lineage>
</organism>
<keyword evidence="1" id="KW-0547">Nucleotide-binding</keyword>
<gene>
    <name evidence="5" type="ORF">EVG15_02340</name>
</gene>
<evidence type="ECO:0000256" key="2">
    <source>
        <dbReference type="PIRSR" id="PIRSR640198-1"/>
    </source>
</evidence>
<feature type="binding site" evidence="1">
    <location>
        <position position="70"/>
    </location>
    <ligand>
        <name>ATP</name>
        <dbReference type="ChEBI" id="CHEBI:30616"/>
    </ligand>
</feature>
<dbReference type="Pfam" id="PF13784">
    <property type="entry name" value="Fic_N"/>
    <property type="match status" value="1"/>
</dbReference>
<dbReference type="AlphaFoldDB" id="A0A519BPT8"/>
<keyword evidence="1" id="KW-0067">ATP-binding</keyword>
<feature type="binding site" evidence="3">
    <location>
        <begin position="206"/>
        <end position="213"/>
    </location>
    <ligand>
        <name>ATP</name>
        <dbReference type="ChEBI" id="CHEBI:30616"/>
    </ligand>
</feature>
<feature type="binding site" evidence="1">
    <location>
        <position position="202"/>
    </location>
    <ligand>
        <name>ATP</name>
        <dbReference type="ChEBI" id="CHEBI:30616"/>
    </ligand>
</feature>
<dbReference type="InterPro" id="IPR036597">
    <property type="entry name" value="Fido-like_dom_sf"/>
</dbReference>
<evidence type="ECO:0000259" key="4">
    <source>
        <dbReference type="PROSITE" id="PS51459"/>
    </source>
</evidence>
<accession>A0A519BPT8</accession>
<protein>
    <submittedName>
        <fullName evidence="5">Fic family protein</fullName>
    </submittedName>
</protein>
<evidence type="ECO:0000313" key="6">
    <source>
        <dbReference type="Proteomes" id="UP000319296"/>
    </source>
</evidence>
<comment type="caution">
    <text evidence="5">The sequence shown here is derived from an EMBL/GenBank/DDBJ whole genome shotgun (WGS) entry which is preliminary data.</text>
</comment>
<dbReference type="InterPro" id="IPR048770">
    <property type="entry name" value="SoFic-like_C"/>
</dbReference>
<dbReference type="InterPro" id="IPR026287">
    <property type="entry name" value="SoFic-like"/>
</dbReference>
<feature type="active site" evidence="2">
    <location>
        <position position="202"/>
    </location>
</feature>
<reference evidence="5 6" key="1">
    <citation type="journal article" date="2019" name="ISME J.">
        <title>Insights into ecological role of a new deltaproteobacterial order Candidatus Acidulodesulfobacterales by metagenomics and metatranscriptomics.</title>
        <authorList>
            <person name="Tan S."/>
            <person name="Liu J."/>
            <person name="Fang Y."/>
            <person name="Hedlund B.P."/>
            <person name="Lian Z.H."/>
            <person name="Huang L.Y."/>
            <person name="Li J.T."/>
            <person name="Huang L.N."/>
            <person name="Li W.J."/>
            <person name="Jiang H.C."/>
            <person name="Dong H.L."/>
            <person name="Shu W.S."/>
        </authorList>
    </citation>
    <scope>NUCLEOTIDE SEQUENCE [LARGE SCALE GENOMIC DNA]</scope>
    <source>
        <strain evidence="5">AP1</strain>
    </source>
</reference>
<feature type="binding site" evidence="1">
    <location>
        <begin position="207"/>
        <end position="213"/>
    </location>
    <ligand>
        <name>ATP</name>
        <dbReference type="ChEBI" id="CHEBI:30616"/>
    </ligand>
</feature>
<feature type="binding site" evidence="3">
    <location>
        <begin position="244"/>
        <end position="245"/>
    </location>
    <ligand>
        <name>ATP</name>
        <dbReference type="ChEBI" id="CHEBI:30616"/>
    </ligand>
</feature>
<dbReference type="InterPro" id="IPR003812">
    <property type="entry name" value="Fido"/>
</dbReference>
<sequence>MINKSTPYNSLPFLPPPKDIDLESKNILKKLVSAKEKLAELKGYSELLPNKNIILSIIVLQESKDSSEIENIVTTYDELYISAVLGKKIISPRAKEVLNYRKALYKGLELIDKNKLLTVNSIIEIQKNIMDNDAGIRKLPGTKLINDLTKEVRYTPPDNGKAILDLLKNLEEYINNDIDGGARSTDPLIKSAVIHYQFEAIHPFYDGNGRTGRIIIVLYLILKGLLNEPFLYVSRYIIGNKARYYKLLHDVTYKNKWEDWIIFILDSVECTSKDILKMSKSIINLINKTDGILKYNLPKIYSKELINLIFSNVYIKINDLVENKIASRNIASKYLSELYRINILQKQKIGKENIYINTELFNLIKSL</sequence>
<dbReference type="Proteomes" id="UP000319296">
    <property type="component" value="Unassembled WGS sequence"/>
</dbReference>
<dbReference type="Pfam" id="PF21248">
    <property type="entry name" value="SoFic-like_C"/>
    <property type="match status" value="1"/>
</dbReference>
<dbReference type="EMBL" id="SGBB01000002">
    <property type="protein sequence ID" value="RZD19296.1"/>
    <property type="molecule type" value="Genomic_DNA"/>
</dbReference>
<dbReference type="PIRSF" id="PIRSF038925">
    <property type="entry name" value="AMP-prot_trans"/>
    <property type="match status" value="1"/>
</dbReference>
<name>A0A519BPT8_9DELT</name>
<dbReference type="GO" id="GO:0005524">
    <property type="term" value="F:ATP binding"/>
    <property type="evidence" value="ECO:0007669"/>
    <property type="project" value="UniProtKB-KW"/>
</dbReference>
<dbReference type="InterPro" id="IPR025758">
    <property type="entry name" value="Fic/DOC_N"/>
</dbReference>
<feature type="domain" description="Fido" evidence="4">
    <location>
        <begin position="117"/>
        <end position="266"/>
    </location>
</feature>
<dbReference type="SUPFAM" id="SSF140931">
    <property type="entry name" value="Fic-like"/>
    <property type="match status" value="1"/>
</dbReference>